<dbReference type="RefSeq" id="WP_185054724.1">
    <property type="nucleotide sequence ID" value="NZ_BAABIX010000002.1"/>
</dbReference>
<keyword evidence="2 4" id="KW-0238">DNA-binding</keyword>
<organism evidence="6 7">
    <name type="scientific">Thermocatellispora tengchongensis</name>
    <dbReference type="NCBI Taxonomy" id="1073253"/>
    <lineage>
        <taxon>Bacteria</taxon>
        <taxon>Bacillati</taxon>
        <taxon>Actinomycetota</taxon>
        <taxon>Actinomycetes</taxon>
        <taxon>Streptosporangiales</taxon>
        <taxon>Streptosporangiaceae</taxon>
        <taxon>Thermocatellispora</taxon>
    </lineage>
</organism>
<dbReference type="Gene3D" id="1.10.357.10">
    <property type="entry name" value="Tetracycline Repressor, domain 2"/>
    <property type="match status" value="1"/>
</dbReference>
<evidence type="ECO:0000256" key="1">
    <source>
        <dbReference type="ARBA" id="ARBA00023015"/>
    </source>
</evidence>
<gene>
    <name evidence="6" type="ORF">HNP84_007589</name>
</gene>
<dbReference type="EMBL" id="JACHGN010000020">
    <property type="protein sequence ID" value="MBB5137836.1"/>
    <property type="molecule type" value="Genomic_DNA"/>
</dbReference>
<evidence type="ECO:0000256" key="4">
    <source>
        <dbReference type="PROSITE-ProRule" id="PRU00335"/>
    </source>
</evidence>
<evidence type="ECO:0000259" key="5">
    <source>
        <dbReference type="PROSITE" id="PS50977"/>
    </source>
</evidence>
<evidence type="ECO:0000256" key="2">
    <source>
        <dbReference type="ARBA" id="ARBA00023125"/>
    </source>
</evidence>
<reference evidence="6 7" key="1">
    <citation type="submission" date="2020-08" db="EMBL/GenBank/DDBJ databases">
        <title>Genomic Encyclopedia of Type Strains, Phase IV (KMG-IV): sequencing the most valuable type-strain genomes for metagenomic binning, comparative biology and taxonomic classification.</title>
        <authorList>
            <person name="Goeker M."/>
        </authorList>
    </citation>
    <scope>NUCLEOTIDE SEQUENCE [LARGE SCALE GENOMIC DNA]</scope>
    <source>
        <strain evidence="6 7">DSM 45615</strain>
    </source>
</reference>
<keyword evidence="3" id="KW-0804">Transcription</keyword>
<dbReference type="GO" id="GO:0003700">
    <property type="term" value="F:DNA-binding transcription factor activity"/>
    <property type="evidence" value="ECO:0007669"/>
    <property type="project" value="TreeGrafter"/>
</dbReference>
<name>A0A840PGA6_9ACTN</name>
<feature type="domain" description="HTH tetR-type" evidence="5">
    <location>
        <begin position="13"/>
        <end position="71"/>
    </location>
</feature>
<dbReference type="InterPro" id="IPR050109">
    <property type="entry name" value="HTH-type_TetR-like_transc_reg"/>
</dbReference>
<dbReference type="SUPFAM" id="SSF46689">
    <property type="entry name" value="Homeodomain-like"/>
    <property type="match status" value="1"/>
</dbReference>
<dbReference type="InterPro" id="IPR009057">
    <property type="entry name" value="Homeodomain-like_sf"/>
</dbReference>
<dbReference type="Pfam" id="PF00440">
    <property type="entry name" value="TetR_N"/>
    <property type="match status" value="1"/>
</dbReference>
<comment type="caution">
    <text evidence="6">The sequence shown here is derived from an EMBL/GenBank/DDBJ whole genome shotgun (WGS) entry which is preliminary data.</text>
</comment>
<dbReference type="AlphaFoldDB" id="A0A840PGA6"/>
<keyword evidence="7" id="KW-1185">Reference proteome</keyword>
<evidence type="ECO:0000313" key="6">
    <source>
        <dbReference type="EMBL" id="MBB5137836.1"/>
    </source>
</evidence>
<keyword evidence="1" id="KW-0805">Transcription regulation</keyword>
<dbReference type="InterPro" id="IPR001647">
    <property type="entry name" value="HTH_TetR"/>
</dbReference>
<dbReference type="GO" id="GO:0000976">
    <property type="term" value="F:transcription cis-regulatory region binding"/>
    <property type="evidence" value="ECO:0007669"/>
    <property type="project" value="TreeGrafter"/>
</dbReference>
<dbReference type="PROSITE" id="PS50977">
    <property type="entry name" value="HTH_TETR_2"/>
    <property type="match status" value="1"/>
</dbReference>
<dbReference type="InterPro" id="IPR049445">
    <property type="entry name" value="TetR_SbtR-like_C"/>
</dbReference>
<dbReference type="PANTHER" id="PTHR30055:SF234">
    <property type="entry name" value="HTH-TYPE TRANSCRIPTIONAL REGULATOR BETI"/>
    <property type="match status" value="1"/>
</dbReference>
<feature type="DNA-binding region" description="H-T-H motif" evidence="4">
    <location>
        <begin position="34"/>
        <end position="53"/>
    </location>
</feature>
<proteinExistence type="predicted"/>
<dbReference type="Pfam" id="PF21597">
    <property type="entry name" value="TetR_C_43"/>
    <property type="match status" value="1"/>
</dbReference>
<sequence length="192" mass="20571">MTTATPNRRADARENREAILAVALQALTESADVSLNAIAKRAGVANATLYRHFPTREALVLAVYQCDVERMRHAATELLAEHPPLEALRRWMRALAECTMTKRGLADAMRLATGAGRSLFPETYQAMRGAVAELLAAGHEAGTVRPGLDPEIILLALCGIWQLDPDSQEQADALIDLLVTGLSAATTGSASP</sequence>
<dbReference type="SUPFAM" id="SSF48498">
    <property type="entry name" value="Tetracyclin repressor-like, C-terminal domain"/>
    <property type="match status" value="1"/>
</dbReference>
<evidence type="ECO:0000313" key="7">
    <source>
        <dbReference type="Proteomes" id="UP000578449"/>
    </source>
</evidence>
<evidence type="ECO:0000256" key="3">
    <source>
        <dbReference type="ARBA" id="ARBA00023163"/>
    </source>
</evidence>
<dbReference type="InterPro" id="IPR036271">
    <property type="entry name" value="Tet_transcr_reg_TetR-rel_C_sf"/>
</dbReference>
<dbReference type="PANTHER" id="PTHR30055">
    <property type="entry name" value="HTH-TYPE TRANSCRIPTIONAL REGULATOR RUTR"/>
    <property type="match status" value="1"/>
</dbReference>
<protein>
    <submittedName>
        <fullName evidence="6">AcrR family transcriptional regulator</fullName>
    </submittedName>
</protein>
<accession>A0A840PGA6</accession>
<dbReference type="Proteomes" id="UP000578449">
    <property type="component" value="Unassembled WGS sequence"/>
</dbReference>